<dbReference type="GO" id="GO:0016020">
    <property type="term" value="C:membrane"/>
    <property type="evidence" value="ECO:0007669"/>
    <property type="project" value="UniProtKB-SubCell"/>
</dbReference>
<name>A0A6M4AQB2_9SPHN</name>
<evidence type="ECO:0000256" key="3">
    <source>
        <dbReference type="ARBA" id="ARBA00022989"/>
    </source>
</evidence>
<dbReference type="KEGG" id="slan:GV829_01145"/>
<keyword evidence="2 5" id="KW-0812">Transmembrane</keyword>
<dbReference type="Pfam" id="PF05154">
    <property type="entry name" value="TM2"/>
    <property type="match status" value="1"/>
</dbReference>
<evidence type="ECO:0000313" key="7">
    <source>
        <dbReference type="EMBL" id="QJQ31218.1"/>
    </source>
</evidence>
<feature type="transmembrane region" description="Helical" evidence="5">
    <location>
        <begin position="27"/>
        <end position="46"/>
    </location>
</feature>
<dbReference type="AlphaFoldDB" id="A0A6M4AQB2"/>
<accession>A0A6M4AQB2</accession>
<evidence type="ECO:0000313" key="8">
    <source>
        <dbReference type="Proteomes" id="UP000503018"/>
    </source>
</evidence>
<sequence length="95" mass="10649">MAAPVYHGDLFAFGHIKAERDDEKSIWVAYILWFFFGMLGAHRYYMGRIGSGMLQTSLLIGAVTALAWIPLLGIGLIVLLGIWYLLDLVLIAFMN</sequence>
<dbReference type="EMBL" id="CP053015">
    <property type="protein sequence ID" value="QJQ31218.1"/>
    <property type="molecule type" value="Genomic_DNA"/>
</dbReference>
<dbReference type="InterPro" id="IPR007829">
    <property type="entry name" value="TM2"/>
</dbReference>
<reference evidence="7 8" key="1">
    <citation type="submission" date="2020-01" db="EMBL/GenBank/DDBJ databases">
        <title>Sphingomonas sp. strain CSW-10.</title>
        <authorList>
            <person name="Chen W.-M."/>
        </authorList>
    </citation>
    <scope>NUCLEOTIDE SEQUENCE [LARGE SCALE GENOMIC DNA]</scope>
    <source>
        <strain evidence="7 8">CSW-10</strain>
    </source>
</reference>
<evidence type="ECO:0000256" key="5">
    <source>
        <dbReference type="SAM" id="Phobius"/>
    </source>
</evidence>
<evidence type="ECO:0000259" key="6">
    <source>
        <dbReference type="Pfam" id="PF05154"/>
    </source>
</evidence>
<evidence type="ECO:0000256" key="2">
    <source>
        <dbReference type="ARBA" id="ARBA00022692"/>
    </source>
</evidence>
<dbReference type="RefSeq" id="WP_169943435.1">
    <property type="nucleotide sequence ID" value="NZ_CP053015.1"/>
</dbReference>
<evidence type="ECO:0000256" key="1">
    <source>
        <dbReference type="ARBA" id="ARBA00004141"/>
    </source>
</evidence>
<feature type="transmembrane region" description="Helical" evidence="5">
    <location>
        <begin position="58"/>
        <end position="86"/>
    </location>
</feature>
<keyword evidence="3 5" id="KW-1133">Transmembrane helix</keyword>
<organism evidence="7 8">
    <name type="scientific">Sphingomonas lacunae</name>
    <dbReference type="NCBI Taxonomy" id="2698828"/>
    <lineage>
        <taxon>Bacteria</taxon>
        <taxon>Pseudomonadati</taxon>
        <taxon>Pseudomonadota</taxon>
        <taxon>Alphaproteobacteria</taxon>
        <taxon>Sphingomonadales</taxon>
        <taxon>Sphingomonadaceae</taxon>
        <taxon>Sphingomonas</taxon>
    </lineage>
</organism>
<protein>
    <submittedName>
        <fullName evidence="7">TM2 domain-containing protein</fullName>
    </submittedName>
</protein>
<keyword evidence="4 5" id="KW-0472">Membrane</keyword>
<proteinExistence type="predicted"/>
<comment type="subcellular location">
    <subcellularLocation>
        <location evidence="1">Membrane</location>
        <topology evidence="1">Multi-pass membrane protein</topology>
    </subcellularLocation>
</comment>
<feature type="domain" description="TM2" evidence="6">
    <location>
        <begin position="23"/>
        <end position="68"/>
    </location>
</feature>
<dbReference type="Proteomes" id="UP000503018">
    <property type="component" value="Chromosome"/>
</dbReference>
<keyword evidence="8" id="KW-1185">Reference proteome</keyword>
<gene>
    <name evidence="7" type="ORF">GV829_01145</name>
</gene>
<evidence type="ECO:0000256" key="4">
    <source>
        <dbReference type="ARBA" id="ARBA00023136"/>
    </source>
</evidence>